<keyword evidence="2" id="KW-1185">Reference proteome</keyword>
<organism evidence="1 2">
    <name type="scientific">Hymenobacter algoricola</name>
    <dbReference type="NCBI Taxonomy" id="486267"/>
    <lineage>
        <taxon>Bacteria</taxon>
        <taxon>Pseudomonadati</taxon>
        <taxon>Bacteroidota</taxon>
        <taxon>Cytophagia</taxon>
        <taxon>Cytophagales</taxon>
        <taxon>Hymenobacteraceae</taxon>
        <taxon>Hymenobacter</taxon>
    </lineage>
</organism>
<name>A0ABP7NIK3_9BACT</name>
<evidence type="ECO:0000313" key="1">
    <source>
        <dbReference type="EMBL" id="GAA3948031.1"/>
    </source>
</evidence>
<reference evidence="2" key="1">
    <citation type="journal article" date="2019" name="Int. J. Syst. Evol. Microbiol.">
        <title>The Global Catalogue of Microorganisms (GCM) 10K type strain sequencing project: providing services to taxonomists for standard genome sequencing and annotation.</title>
        <authorList>
            <consortium name="The Broad Institute Genomics Platform"/>
            <consortium name="The Broad Institute Genome Sequencing Center for Infectious Disease"/>
            <person name="Wu L."/>
            <person name="Ma J."/>
        </authorList>
    </citation>
    <scope>NUCLEOTIDE SEQUENCE [LARGE SCALE GENOMIC DNA]</scope>
    <source>
        <strain evidence="2">JCM 17214</strain>
    </source>
</reference>
<protein>
    <submittedName>
        <fullName evidence="1">Uncharacterized protein</fullName>
    </submittedName>
</protein>
<dbReference type="Proteomes" id="UP001499909">
    <property type="component" value="Unassembled WGS sequence"/>
</dbReference>
<comment type="caution">
    <text evidence="1">The sequence shown here is derived from an EMBL/GenBank/DDBJ whole genome shotgun (WGS) entry which is preliminary data.</text>
</comment>
<accession>A0ABP7NIK3</accession>
<dbReference type="EMBL" id="BAABDH010000104">
    <property type="protein sequence ID" value="GAA3948031.1"/>
    <property type="molecule type" value="Genomic_DNA"/>
</dbReference>
<evidence type="ECO:0000313" key="2">
    <source>
        <dbReference type="Proteomes" id="UP001499909"/>
    </source>
</evidence>
<sequence>MLLVLGSAIKAQAPKGTLLRAGTLIVLETTNPLSSRDAQMGQNVSLRVKYDVMVSGRAVIKAGAPGSAQVINAEQRKGMGKEGSLAIRPSVVQAVDGQMIPLTGSGTSSAGTDTKGAAIGLAVVVSPLFLLKKGKDATIAAGYELQGSVASETTIE</sequence>
<gene>
    <name evidence="1" type="ORF">GCM10022406_32320</name>
</gene>
<proteinExistence type="predicted"/>